<evidence type="ECO:0000256" key="8">
    <source>
        <dbReference type="ARBA" id="ARBA00023224"/>
    </source>
</evidence>
<evidence type="ECO:0000256" key="5">
    <source>
        <dbReference type="ARBA" id="ARBA00023040"/>
    </source>
</evidence>
<keyword evidence="3 9" id="KW-0812">Transmembrane</keyword>
<dbReference type="Proteomes" id="UP000014500">
    <property type="component" value="Unassembled WGS sequence"/>
</dbReference>
<dbReference type="SUPFAM" id="SSF81321">
    <property type="entry name" value="Family A G protein-coupled receptor-like"/>
    <property type="match status" value="1"/>
</dbReference>
<dbReference type="OMA" id="AASDITM"/>
<dbReference type="eggNOG" id="KOG3656">
    <property type="taxonomic scope" value="Eukaryota"/>
</dbReference>
<keyword evidence="7" id="KW-0675">Receptor</keyword>
<dbReference type="HOGENOM" id="CLU_009579_6_1_1"/>
<evidence type="ECO:0000256" key="9">
    <source>
        <dbReference type="SAM" id="Phobius"/>
    </source>
</evidence>
<dbReference type="AlphaFoldDB" id="T1J7X3"/>
<dbReference type="PRINTS" id="PR00237">
    <property type="entry name" value="GPCRRHODOPSN"/>
</dbReference>
<keyword evidence="6 9" id="KW-0472">Membrane</keyword>
<feature type="transmembrane region" description="Helical" evidence="9">
    <location>
        <begin position="128"/>
        <end position="148"/>
    </location>
</feature>
<keyword evidence="8" id="KW-0807">Transducer</keyword>
<organism evidence="11 12">
    <name type="scientific">Strigamia maritima</name>
    <name type="common">European centipede</name>
    <name type="synonym">Geophilus maritimus</name>
    <dbReference type="NCBI Taxonomy" id="126957"/>
    <lineage>
        <taxon>Eukaryota</taxon>
        <taxon>Metazoa</taxon>
        <taxon>Ecdysozoa</taxon>
        <taxon>Arthropoda</taxon>
        <taxon>Myriapoda</taxon>
        <taxon>Chilopoda</taxon>
        <taxon>Pleurostigmophora</taxon>
        <taxon>Geophilomorpha</taxon>
        <taxon>Linotaeniidae</taxon>
        <taxon>Strigamia</taxon>
    </lineage>
</organism>
<dbReference type="PROSITE" id="PS50262">
    <property type="entry name" value="G_PROTEIN_RECEP_F1_2"/>
    <property type="match status" value="1"/>
</dbReference>
<feature type="transmembrane region" description="Helical" evidence="9">
    <location>
        <begin position="283"/>
        <end position="312"/>
    </location>
</feature>
<feature type="domain" description="G-protein coupled receptors family 1 profile" evidence="10">
    <location>
        <begin position="107"/>
        <end position="410"/>
    </location>
</feature>
<evidence type="ECO:0000313" key="12">
    <source>
        <dbReference type="Proteomes" id="UP000014500"/>
    </source>
</evidence>
<accession>T1J7X3</accession>
<evidence type="ECO:0000256" key="7">
    <source>
        <dbReference type="ARBA" id="ARBA00023170"/>
    </source>
</evidence>
<evidence type="ECO:0000256" key="4">
    <source>
        <dbReference type="ARBA" id="ARBA00022989"/>
    </source>
</evidence>
<evidence type="ECO:0000259" key="10">
    <source>
        <dbReference type="PROSITE" id="PS50262"/>
    </source>
</evidence>
<protein>
    <recommendedName>
        <fullName evidence="10">G-protein coupled receptors family 1 profile domain-containing protein</fullName>
    </recommendedName>
</protein>
<reference evidence="12" key="1">
    <citation type="submission" date="2011-05" db="EMBL/GenBank/DDBJ databases">
        <authorList>
            <person name="Richards S.R."/>
            <person name="Qu J."/>
            <person name="Jiang H."/>
            <person name="Jhangiani S.N."/>
            <person name="Agravi P."/>
            <person name="Goodspeed R."/>
            <person name="Gross S."/>
            <person name="Mandapat C."/>
            <person name="Jackson L."/>
            <person name="Mathew T."/>
            <person name="Pu L."/>
            <person name="Thornton R."/>
            <person name="Saada N."/>
            <person name="Wilczek-Boney K.B."/>
            <person name="Lee S."/>
            <person name="Kovar C."/>
            <person name="Wu Y."/>
            <person name="Scherer S.E."/>
            <person name="Worley K.C."/>
            <person name="Muzny D.M."/>
            <person name="Gibbs R."/>
        </authorList>
    </citation>
    <scope>NUCLEOTIDE SEQUENCE</scope>
    <source>
        <strain evidence="12">Brora</strain>
    </source>
</reference>
<feature type="transmembrane region" description="Helical" evidence="9">
    <location>
        <begin position="229"/>
        <end position="249"/>
    </location>
</feature>
<dbReference type="Gene3D" id="1.20.1070.10">
    <property type="entry name" value="Rhodopsin 7-helix transmembrane proteins"/>
    <property type="match status" value="1"/>
</dbReference>
<evidence type="ECO:0000256" key="3">
    <source>
        <dbReference type="ARBA" id="ARBA00022692"/>
    </source>
</evidence>
<dbReference type="EnsemblMetazoa" id="SMAR009787-RA">
    <property type="protein sequence ID" value="SMAR009787-PA"/>
    <property type="gene ID" value="SMAR009787"/>
</dbReference>
<dbReference type="Pfam" id="PF00001">
    <property type="entry name" value="7tm_1"/>
    <property type="match status" value="2"/>
</dbReference>
<dbReference type="GO" id="GO:0004983">
    <property type="term" value="F:neuropeptide Y receptor activity"/>
    <property type="evidence" value="ECO:0007669"/>
    <property type="project" value="InterPro"/>
</dbReference>
<comment type="similarity">
    <text evidence="2">Belongs to the G-protein coupled receptor 1 family.</text>
</comment>
<keyword evidence="4 9" id="KW-1133">Transmembrane helix</keyword>
<dbReference type="GO" id="GO:0005886">
    <property type="term" value="C:plasma membrane"/>
    <property type="evidence" value="ECO:0007669"/>
    <property type="project" value="TreeGrafter"/>
</dbReference>
<dbReference type="PANTHER" id="PTHR45695:SF9">
    <property type="entry name" value="LEUCOKININ RECEPTOR"/>
    <property type="match status" value="1"/>
</dbReference>
<evidence type="ECO:0000256" key="6">
    <source>
        <dbReference type="ARBA" id="ARBA00023136"/>
    </source>
</evidence>
<evidence type="ECO:0000313" key="11">
    <source>
        <dbReference type="EnsemblMetazoa" id="SMAR009787-PA"/>
    </source>
</evidence>
<feature type="transmembrane region" description="Helical" evidence="9">
    <location>
        <begin position="350"/>
        <end position="372"/>
    </location>
</feature>
<evidence type="ECO:0000256" key="2">
    <source>
        <dbReference type="ARBA" id="ARBA00010663"/>
    </source>
</evidence>
<dbReference type="EMBL" id="JH431944">
    <property type="status" value="NOT_ANNOTATED_CDS"/>
    <property type="molecule type" value="Genomic_DNA"/>
</dbReference>
<feature type="transmembrane region" description="Helical" evidence="9">
    <location>
        <begin position="189"/>
        <end position="208"/>
    </location>
</feature>
<dbReference type="InterPro" id="IPR000276">
    <property type="entry name" value="GPCR_Rhodpsn"/>
</dbReference>
<dbReference type="STRING" id="126957.T1J7X3"/>
<feature type="transmembrane region" description="Helical" evidence="9">
    <location>
        <begin position="407"/>
        <end position="428"/>
    </location>
</feature>
<dbReference type="PRINTS" id="PR01012">
    <property type="entry name" value="NRPEPTIDEYR"/>
</dbReference>
<reference evidence="11" key="2">
    <citation type="submission" date="2015-02" db="UniProtKB">
        <authorList>
            <consortium name="EnsemblMetazoa"/>
        </authorList>
    </citation>
    <scope>IDENTIFICATION</scope>
</reference>
<sequence>MDRGLLGKFPYSQSHSNHILTNNSVYTRDGATYSNQICTLFQFGHKKVWRAAFNLFGHLMRMDANDEANNATLGGDYDYPTMEAVDPTGQVFLISLYTLTTALALLGNTTVIVVLVTGKRSQRSLRIFLINLAATDVTLAAFSIPFTYTTFMLGKWIFALGFCPVVHFVQHMSVTSSVYTLTAIGLDSIYLHINYLFNFFSIYFGLICSHRYYAIMSPLHSRWTKTRGALFQVVLIWTLSGAVSSPQLIVSRATRFEWDGEDHYECSEQWSEDAVIDGTVSRVYMALVFVVTFLLPLLGLIFTYASIALALWRRSSPGNANSARDRIQLHAKIKSSCGLQNKDEIKVVKMLGLVVAMFAICWLPLHIFNLLVHFQPHFSWNFGHNKLFVVSFYTCHWLAMANSFVNPIIYCFMSDNFWVNGLVVCYYFKLICSKKAYFLK</sequence>
<dbReference type="InterPro" id="IPR000611">
    <property type="entry name" value="NPY_rcpt"/>
</dbReference>
<dbReference type="PANTHER" id="PTHR45695">
    <property type="entry name" value="LEUCOKININ RECEPTOR-RELATED"/>
    <property type="match status" value="1"/>
</dbReference>
<evidence type="ECO:0000256" key="1">
    <source>
        <dbReference type="ARBA" id="ARBA00004141"/>
    </source>
</evidence>
<keyword evidence="12" id="KW-1185">Reference proteome</keyword>
<proteinExistence type="inferred from homology"/>
<comment type="subcellular location">
    <subcellularLocation>
        <location evidence="1">Membrane</location>
        <topology evidence="1">Multi-pass membrane protein</topology>
    </subcellularLocation>
</comment>
<feature type="transmembrane region" description="Helical" evidence="9">
    <location>
        <begin position="91"/>
        <end position="116"/>
    </location>
</feature>
<keyword evidence="5" id="KW-0297">G-protein coupled receptor</keyword>
<name>T1J7X3_STRMM</name>
<dbReference type="PhylomeDB" id="T1J7X3"/>
<dbReference type="InterPro" id="IPR017452">
    <property type="entry name" value="GPCR_Rhodpsn_7TM"/>
</dbReference>